<dbReference type="Proteomes" id="UP001271640">
    <property type="component" value="Unassembled WGS sequence"/>
</dbReference>
<dbReference type="PANTHER" id="PTHR23028">
    <property type="entry name" value="ACETYLTRANSFERASE"/>
    <property type="match status" value="1"/>
</dbReference>
<dbReference type="PANTHER" id="PTHR23028:SF53">
    <property type="entry name" value="ACYL_TRANSF_3 DOMAIN-CONTAINING PROTEIN"/>
    <property type="match status" value="1"/>
</dbReference>
<protein>
    <submittedName>
        <fullName evidence="3">Acyltransferase</fullName>
    </submittedName>
</protein>
<proteinExistence type="predicted"/>
<keyword evidence="4" id="KW-1185">Reference proteome</keyword>
<keyword evidence="1" id="KW-1133">Transmembrane helix</keyword>
<keyword evidence="3" id="KW-0012">Acyltransferase</keyword>
<dbReference type="Pfam" id="PF01757">
    <property type="entry name" value="Acyl_transf_3"/>
    <property type="match status" value="1"/>
</dbReference>
<comment type="caution">
    <text evidence="3">The sequence shown here is derived from an EMBL/GenBank/DDBJ whole genome shotgun (WGS) entry which is preliminary data.</text>
</comment>
<name>A0ABU4SJW8_9GAMM</name>
<feature type="transmembrane region" description="Helical" evidence="1">
    <location>
        <begin position="37"/>
        <end position="59"/>
    </location>
</feature>
<evidence type="ECO:0000313" key="4">
    <source>
        <dbReference type="Proteomes" id="UP001271640"/>
    </source>
</evidence>
<evidence type="ECO:0000256" key="1">
    <source>
        <dbReference type="SAM" id="Phobius"/>
    </source>
</evidence>
<organism evidence="3 4">
    <name type="scientific">Xenorhabdus littoralis</name>
    <dbReference type="NCBI Taxonomy" id="2582835"/>
    <lineage>
        <taxon>Bacteria</taxon>
        <taxon>Pseudomonadati</taxon>
        <taxon>Pseudomonadota</taxon>
        <taxon>Gammaproteobacteria</taxon>
        <taxon>Enterobacterales</taxon>
        <taxon>Morganellaceae</taxon>
        <taxon>Xenorhabdus</taxon>
    </lineage>
</organism>
<evidence type="ECO:0000259" key="2">
    <source>
        <dbReference type="Pfam" id="PF01757"/>
    </source>
</evidence>
<feature type="transmembrane region" description="Helical" evidence="1">
    <location>
        <begin position="7"/>
        <end position="25"/>
    </location>
</feature>
<sequence length="149" mass="17789">MFFSIHYLRGIAALFVVFYHFRFTINNVYSEKDLGDLLFDFGYFGVDLFFMISGFVMVLSTKENTSKMSFFMKRFFRIYPLYFFVLILFLLTSNNDYNIVSIIKSFLLVHLNYDSMAPFFSYSIIDSAWTLTYEVTFYFLLACFFQKSI</sequence>
<evidence type="ECO:0000313" key="3">
    <source>
        <dbReference type="EMBL" id="MDX7998850.1"/>
    </source>
</evidence>
<dbReference type="GO" id="GO:0016746">
    <property type="term" value="F:acyltransferase activity"/>
    <property type="evidence" value="ECO:0007669"/>
    <property type="project" value="UniProtKB-KW"/>
</dbReference>
<gene>
    <name evidence="3" type="ORF">FE394_06495</name>
</gene>
<dbReference type="EMBL" id="VCDP01000022">
    <property type="protein sequence ID" value="MDX7998850.1"/>
    <property type="molecule type" value="Genomic_DNA"/>
</dbReference>
<keyword evidence="1" id="KW-0472">Membrane</keyword>
<dbReference type="InterPro" id="IPR002656">
    <property type="entry name" value="Acyl_transf_3_dom"/>
</dbReference>
<keyword evidence="1" id="KW-0812">Transmembrane</keyword>
<reference evidence="4" key="1">
    <citation type="journal article" date="2024" name="Toxins">
        <title>Genome Sequence Analysis of Native Xenorhabdus Strains Isolated from Entomopathogenic Nematodes in Argentina.</title>
        <authorList>
            <person name="Palma L."/>
            <person name="Frizzo L."/>
            <person name="Kaiser S."/>
            <person name="Berry C."/>
            <person name="Caballero P."/>
            <person name="Bode H.B."/>
            <person name="Del Valle E.E."/>
        </authorList>
    </citation>
    <scope>NUCLEOTIDE SEQUENCE [LARGE SCALE GENOMIC DNA]</scope>
    <source>
        <strain evidence="4">Reich</strain>
    </source>
</reference>
<feature type="domain" description="Acyltransferase 3" evidence="2">
    <location>
        <begin position="4"/>
        <end position="145"/>
    </location>
</feature>
<accession>A0ABU4SJW8</accession>
<feature type="transmembrane region" description="Helical" evidence="1">
    <location>
        <begin position="119"/>
        <end position="145"/>
    </location>
</feature>
<keyword evidence="3" id="KW-0808">Transferase</keyword>
<feature type="transmembrane region" description="Helical" evidence="1">
    <location>
        <begin position="79"/>
        <end position="99"/>
    </location>
</feature>
<dbReference type="InterPro" id="IPR050879">
    <property type="entry name" value="Acyltransferase_3"/>
</dbReference>